<dbReference type="PANTHER" id="PTHR21683:SF3">
    <property type="entry name" value="CILIA AND FLAGELLA ASSOCIATED PROTEIN 100"/>
    <property type="match status" value="1"/>
</dbReference>
<protein>
    <recommendedName>
        <fullName evidence="4">DUF4200 domain-containing protein</fullName>
    </recommendedName>
</protein>
<evidence type="ECO:0000256" key="2">
    <source>
        <dbReference type="SAM" id="Coils"/>
    </source>
</evidence>
<evidence type="ECO:0000256" key="1">
    <source>
        <dbReference type="ARBA" id="ARBA00023054"/>
    </source>
</evidence>
<reference evidence="5 6" key="1">
    <citation type="submission" date="2024-09" db="EMBL/GenBank/DDBJ databases">
        <title>A chromosome-level genome assembly of Gray's grenadier anchovy, Coilia grayii.</title>
        <authorList>
            <person name="Fu Z."/>
        </authorList>
    </citation>
    <scope>NUCLEOTIDE SEQUENCE [LARGE SCALE GENOMIC DNA]</scope>
    <source>
        <strain evidence="5">G4</strain>
        <tissue evidence="5">Muscle</tissue>
    </source>
</reference>
<name>A0ABD1K337_9TELE</name>
<dbReference type="InterPro" id="IPR025252">
    <property type="entry name" value="DUF4200"/>
</dbReference>
<dbReference type="AlphaFoldDB" id="A0ABD1K337"/>
<keyword evidence="6" id="KW-1185">Reference proteome</keyword>
<proteinExistence type="predicted"/>
<dbReference type="Pfam" id="PF13863">
    <property type="entry name" value="DUF4200"/>
    <property type="match status" value="1"/>
</dbReference>
<evidence type="ECO:0000256" key="3">
    <source>
        <dbReference type="SAM" id="MobiDB-lite"/>
    </source>
</evidence>
<accession>A0ABD1K337</accession>
<dbReference type="Proteomes" id="UP001591681">
    <property type="component" value="Unassembled WGS sequence"/>
</dbReference>
<dbReference type="PANTHER" id="PTHR21683">
    <property type="entry name" value="COILED-COIL DOMAIN-CONTAINING PROTEIN 42 LIKE-2-LIKE-RELATED"/>
    <property type="match status" value="1"/>
</dbReference>
<evidence type="ECO:0000313" key="6">
    <source>
        <dbReference type="Proteomes" id="UP001591681"/>
    </source>
</evidence>
<keyword evidence="1 2" id="KW-0175">Coiled coil</keyword>
<comment type="caution">
    <text evidence="5">The sequence shown here is derived from an EMBL/GenBank/DDBJ whole genome shotgun (WGS) entry which is preliminary data.</text>
</comment>
<feature type="region of interest" description="Disordered" evidence="3">
    <location>
        <begin position="135"/>
        <end position="171"/>
    </location>
</feature>
<gene>
    <name evidence="5" type="ORF">ACEWY4_010863</name>
</gene>
<evidence type="ECO:0000259" key="4">
    <source>
        <dbReference type="Pfam" id="PF13863"/>
    </source>
</evidence>
<feature type="domain" description="DUF4200" evidence="4">
    <location>
        <begin position="20"/>
        <end position="136"/>
    </location>
</feature>
<dbReference type="GO" id="GO:0005856">
    <property type="term" value="C:cytoskeleton"/>
    <property type="evidence" value="ECO:0007669"/>
    <property type="project" value="UniProtKB-ARBA"/>
</dbReference>
<organism evidence="5 6">
    <name type="scientific">Coilia grayii</name>
    <name type="common">Gray's grenadier anchovy</name>
    <dbReference type="NCBI Taxonomy" id="363190"/>
    <lineage>
        <taxon>Eukaryota</taxon>
        <taxon>Metazoa</taxon>
        <taxon>Chordata</taxon>
        <taxon>Craniata</taxon>
        <taxon>Vertebrata</taxon>
        <taxon>Euteleostomi</taxon>
        <taxon>Actinopterygii</taxon>
        <taxon>Neopterygii</taxon>
        <taxon>Teleostei</taxon>
        <taxon>Clupei</taxon>
        <taxon>Clupeiformes</taxon>
        <taxon>Clupeoidei</taxon>
        <taxon>Engraulidae</taxon>
        <taxon>Coilinae</taxon>
        <taxon>Coilia</taxon>
    </lineage>
</organism>
<feature type="coiled-coil region" evidence="2">
    <location>
        <begin position="199"/>
        <end position="226"/>
    </location>
</feature>
<dbReference type="EMBL" id="JBHFQA010000009">
    <property type="protein sequence ID" value="KAL2093551.1"/>
    <property type="molecule type" value="Genomic_DNA"/>
</dbReference>
<dbReference type="InterPro" id="IPR051147">
    <property type="entry name" value="CFAP_domain-containing"/>
</dbReference>
<sequence length="304" mass="35530">MLALILIGHRKDRESLQDYMARQKDMFMVQYALAVKKEHIQELKTASEREQLRMKHAERDLDEGAKAFEEFLKVNDQNSVDAVKLAEKEMMAKLEKTAEIKKLTSKIMTIKSDISRNQEVLNEYRAQKKFLKAVAPPEWREEQKRKRAERRRAKQTEGKNKANLHPSPSEPEIYFKDPQEMLNILADLEDQNLSYIQNFQGTEEAMEEINSELSKAKNKMLKVRCMPSLQDVMLNQLHAKVREVYRCCAGDVEFKISTLQMLASIENKMLEILDALELMPQDRVKKWKATKEKEARMRLANISV</sequence>
<evidence type="ECO:0000313" key="5">
    <source>
        <dbReference type="EMBL" id="KAL2093551.1"/>
    </source>
</evidence>